<dbReference type="InterPro" id="IPR011990">
    <property type="entry name" value="TPR-like_helical_dom_sf"/>
</dbReference>
<evidence type="ECO:0000313" key="4">
    <source>
        <dbReference type="Proteomes" id="UP000033632"/>
    </source>
</evidence>
<feature type="compositionally biased region" description="Low complexity" evidence="2">
    <location>
        <begin position="105"/>
        <end position="124"/>
    </location>
</feature>
<keyword evidence="1" id="KW-0574">Periplasm</keyword>
<keyword evidence="1" id="KW-0175">Coiled coil</keyword>
<dbReference type="HAMAP" id="MF_02066">
    <property type="entry name" value="CpoB"/>
    <property type="match status" value="1"/>
</dbReference>
<comment type="similarity">
    <text evidence="1">Belongs to the CpoB family.</text>
</comment>
<dbReference type="RefSeq" id="WP_046110619.1">
    <property type="nucleotide sequence ID" value="NZ_JZEX01000199.1"/>
</dbReference>
<dbReference type="Pfam" id="PF13174">
    <property type="entry name" value="TPR_6"/>
    <property type="match status" value="1"/>
</dbReference>
<evidence type="ECO:0000256" key="1">
    <source>
        <dbReference type="HAMAP-Rule" id="MF_02066"/>
    </source>
</evidence>
<reference evidence="3 4" key="1">
    <citation type="submission" date="2015-03" db="EMBL/GenBank/DDBJ databases">
        <authorList>
            <person name="Hassan Y.I."/>
            <person name="Lepp D."/>
            <person name="Li X.-Z."/>
            <person name="Zhou T."/>
        </authorList>
    </citation>
    <scope>NUCLEOTIDE SEQUENCE [LARGE SCALE GENOMIC DNA]</scope>
    <source>
        <strain evidence="3 4">BD-c194</strain>
    </source>
</reference>
<evidence type="ECO:0000313" key="3">
    <source>
        <dbReference type="EMBL" id="KKB06772.1"/>
    </source>
</evidence>
<evidence type="ECO:0000256" key="2">
    <source>
        <dbReference type="SAM" id="MobiDB-lite"/>
    </source>
</evidence>
<dbReference type="GO" id="GO:0030288">
    <property type="term" value="C:outer membrane-bounded periplasmic space"/>
    <property type="evidence" value="ECO:0007669"/>
    <property type="project" value="UniProtKB-UniRule"/>
</dbReference>
<name>A0A0F5FF18_9HYPH</name>
<sequence length="358" mass="37698" precursor="true">MNLEFKRKPVRMRLAALAAGLALAAPALAFEAAPGLPPAGIGGERMLVAQTQESAQLAVRIQQMEEQMRVLNGQIEGLTFQITQMQTLIQRMQEDNEFRFQQLEGGAPANPNGAATQPGGATPPAGSPPDEQNVAPTIIPEQGVRPLPGEQEFDPTFDDGSTATPPGDAGMTGGGAMPSPDVGDSADPLIGTGDGRTPAILGELPVAPGSAGTQPLDLNLRPGMDTGDPDADAQFSAAYDALQRGETEFAEDQFGQFVELYPDNPQAPDAANWLGEALLARGANQEAAEVLLNAFQAAPESPRAPDILLRLGIALARSEERETACRTFNEIPQRFPAITDAFRARLETEKATAECPPA</sequence>
<dbReference type="SUPFAM" id="SSF48452">
    <property type="entry name" value="TPR-like"/>
    <property type="match status" value="1"/>
</dbReference>
<dbReference type="AlphaFoldDB" id="A0A0F5FF18"/>
<dbReference type="NCBIfam" id="TIGR02795">
    <property type="entry name" value="tol_pal_ybgF"/>
    <property type="match status" value="1"/>
</dbReference>
<keyword evidence="1" id="KW-0131">Cell cycle</keyword>
<dbReference type="InterPro" id="IPR019734">
    <property type="entry name" value="TPR_rpt"/>
</dbReference>
<organism evidence="3 4">
    <name type="scientific">Devosia geojensis</name>
    <dbReference type="NCBI Taxonomy" id="443610"/>
    <lineage>
        <taxon>Bacteria</taxon>
        <taxon>Pseudomonadati</taxon>
        <taxon>Pseudomonadota</taxon>
        <taxon>Alphaproteobacteria</taxon>
        <taxon>Hyphomicrobiales</taxon>
        <taxon>Devosiaceae</taxon>
        <taxon>Devosia</taxon>
    </lineage>
</organism>
<feature type="region of interest" description="Disordered" evidence="2">
    <location>
        <begin position="103"/>
        <end position="192"/>
    </location>
</feature>
<dbReference type="InterPro" id="IPR034706">
    <property type="entry name" value="CpoB"/>
</dbReference>
<dbReference type="InterPro" id="IPR014162">
    <property type="entry name" value="CpoB_C"/>
</dbReference>
<dbReference type="Proteomes" id="UP000033632">
    <property type="component" value="Unassembled WGS sequence"/>
</dbReference>
<dbReference type="EMBL" id="JZEX01000199">
    <property type="protein sequence ID" value="KKB06772.1"/>
    <property type="molecule type" value="Genomic_DNA"/>
</dbReference>
<keyword evidence="1" id="KW-0132">Cell division</keyword>
<gene>
    <name evidence="1" type="primary">cpoB</name>
    <name evidence="3" type="ORF">VE25_20890</name>
</gene>
<dbReference type="Gene3D" id="1.25.40.10">
    <property type="entry name" value="Tetratricopeptide repeat domain"/>
    <property type="match status" value="1"/>
</dbReference>
<dbReference type="GO" id="GO:0043093">
    <property type="term" value="P:FtsZ-dependent cytokinesis"/>
    <property type="evidence" value="ECO:0007669"/>
    <property type="project" value="UniProtKB-UniRule"/>
</dbReference>
<feature type="chain" id="PRO_5009983643" description="Cell division coordinator CpoB" evidence="1">
    <location>
        <begin position="30"/>
        <end position="358"/>
    </location>
</feature>
<dbReference type="STRING" id="443610.VE25_20890"/>
<comment type="caution">
    <text evidence="3">The sequence shown here is derived from an EMBL/GenBank/DDBJ whole genome shotgun (WGS) entry which is preliminary data.</text>
</comment>
<feature type="signal peptide" evidence="1">
    <location>
        <begin position="1"/>
        <end position="29"/>
    </location>
</feature>
<feature type="coiled-coil region" evidence="1">
    <location>
        <begin position="47"/>
        <end position="81"/>
    </location>
</feature>
<comment type="subcellular location">
    <subcellularLocation>
        <location evidence="1">Periplasm</location>
    </subcellularLocation>
</comment>
<dbReference type="PATRIC" id="fig|443610.3.peg.2506"/>
<keyword evidence="4" id="KW-1185">Reference proteome</keyword>
<comment type="function">
    <text evidence="1">Mediates coordination of peptidoglycan synthesis and outer membrane constriction during cell division.</text>
</comment>
<proteinExistence type="inferred from homology"/>
<dbReference type="OrthoDB" id="7185608at2"/>
<protein>
    <recommendedName>
        <fullName evidence="1">Cell division coordinator CpoB</fullName>
    </recommendedName>
</protein>
<accession>A0A0F5FF18</accession>
<keyword evidence="1" id="KW-0732">Signal</keyword>